<dbReference type="STRING" id="63057.A0A2P5EWQ6"/>
<dbReference type="InParanoid" id="A0A2P5EWQ6"/>
<keyword evidence="6" id="KW-1185">Reference proteome</keyword>
<comment type="similarity">
    <text evidence="3">Belongs to the 3-hydroxybenzoate 6-hydroxylase family.</text>
</comment>
<dbReference type="GO" id="GO:0004497">
    <property type="term" value="F:monooxygenase activity"/>
    <property type="evidence" value="ECO:0007669"/>
    <property type="project" value="UniProtKB-KW"/>
</dbReference>
<evidence type="ECO:0000256" key="3">
    <source>
        <dbReference type="ARBA" id="ARBA00024018"/>
    </source>
</evidence>
<dbReference type="SUPFAM" id="SSF51905">
    <property type="entry name" value="FAD/NAD(P)-binding domain"/>
    <property type="match status" value="1"/>
</dbReference>
<keyword evidence="2" id="KW-0503">Monooxygenase</keyword>
<dbReference type="PANTHER" id="PTHR45934:SF20">
    <property type="entry name" value="MONOOXYGENASE 2-RELATED"/>
    <property type="match status" value="1"/>
</dbReference>
<gene>
    <name evidence="5" type="ORF">TorRG33x02_142510</name>
</gene>
<dbReference type="Proteomes" id="UP000237000">
    <property type="component" value="Unassembled WGS sequence"/>
</dbReference>
<proteinExistence type="inferred from homology"/>
<dbReference type="PRINTS" id="PR00420">
    <property type="entry name" value="RNGMNOXGNASE"/>
</dbReference>
<sequence>MKIKVLIGCDGVNSVVAKWLGFKRPAFTERSAIRAFAEFEDDNGFESKELWFIRNGYRSAFIPCGDDDKTVYWFLHWVPSMKGRTEKSDIKENPSIMKQIALRKLNEIPDKVKAIIEITEVDNIAFTTIRYRLPWDLIRGKISKGNVCVASDAFHPMTPYIGQGGCAAFEDGVVLARCLAKSLLSEKSEGEREE</sequence>
<organism evidence="5 6">
    <name type="scientific">Trema orientale</name>
    <name type="common">Charcoal tree</name>
    <name type="synonym">Celtis orientalis</name>
    <dbReference type="NCBI Taxonomy" id="63057"/>
    <lineage>
        <taxon>Eukaryota</taxon>
        <taxon>Viridiplantae</taxon>
        <taxon>Streptophyta</taxon>
        <taxon>Embryophyta</taxon>
        <taxon>Tracheophyta</taxon>
        <taxon>Spermatophyta</taxon>
        <taxon>Magnoliopsida</taxon>
        <taxon>eudicotyledons</taxon>
        <taxon>Gunneridae</taxon>
        <taxon>Pentapetalae</taxon>
        <taxon>rosids</taxon>
        <taxon>fabids</taxon>
        <taxon>Rosales</taxon>
        <taxon>Cannabaceae</taxon>
        <taxon>Trema</taxon>
    </lineage>
</organism>
<keyword evidence="1" id="KW-0560">Oxidoreductase</keyword>
<name>A0A2P5EWQ6_TREOI</name>
<dbReference type="EMBL" id="JXTC01000088">
    <property type="protein sequence ID" value="PON89965.1"/>
    <property type="molecule type" value="Genomic_DNA"/>
</dbReference>
<dbReference type="InterPro" id="IPR036188">
    <property type="entry name" value="FAD/NAD-bd_sf"/>
</dbReference>
<accession>A0A2P5EWQ6</accession>
<comment type="caution">
    <text evidence="5">The sequence shown here is derived from an EMBL/GenBank/DDBJ whole genome shotgun (WGS) entry which is preliminary data.</text>
</comment>
<evidence type="ECO:0000256" key="2">
    <source>
        <dbReference type="ARBA" id="ARBA00023033"/>
    </source>
</evidence>
<dbReference type="Gene3D" id="3.50.50.60">
    <property type="entry name" value="FAD/NAD(P)-binding domain"/>
    <property type="match status" value="1"/>
</dbReference>
<feature type="domain" description="FAD-binding" evidence="4">
    <location>
        <begin position="6"/>
        <end position="183"/>
    </location>
</feature>
<dbReference type="GO" id="GO:0071949">
    <property type="term" value="F:FAD binding"/>
    <property type="evidence" value="ECO:0007669"/>
    <property type="project" value="InterPro"/>
</dbReference>
<dbReference type="OrthoDB" id="47494at2759"/>
<dbReference type="AlphaFoldDB" id="A0A2P5EWQ6"/>
<dbReference type="InterPro" id="IPR044560">
    <property type="entry name" value="MOase"/>
</dbReference>
<dbReference type="PANTHER" id="PTHR45934">
    <property type="entry name" value="FAD/NAD(P)-BINDING OXIDOREDUCTASE FAMILY PROTEIN"/>
    <property type="match status" value="1"/>
</dbReference>
<evidence type="ECO:0000313" key="5">
    <source>
        <dbReference type="EMBL" id="PON89965.1"/>
    </source>
</evidence>
<reference evidence="6" key="1">
    <citation type="submission" date="2016-06" db="EMBL/GenBank/DDBJ databases">
        <title>Parallel loss of symbiosis genes in relatives of nitrogen-fixing non-legume Parasponia.</title>
        <authorList>
            <person name="Van Velzen R."/>
            <person name="Holmer R."/>
            <person name="Bu F."/>
            <person name="Rutten L."/>
            <person name="Van Zeijl A."/>
            <person name="Liu W."/>
            <person name="Santuari L."/>
            <person name="Cao Q."/>
            <person name="Sharma T."/>
            <person name="Shen D."/>
            <person name="Roswanjaya Y."/>
            <person name="Wardhani T."/>
            <person name="Kalhor M.S."/>
            <person name="Jansen J."/>
            <person name="Van den Hoogen J."/>
            <person name="Gungor B."/>
            <person name="Hartog M."/>
            <person name="Hontelez J."/>
            <person name="Verver J."/>
            <person name="Yang W.-C."/>
            <person name="Schijlen E."/>
            <person name="Repin R."/>
            <person name="Schilthuizen M."/>
            <person name="Schranz E."/>
            <person name="Heidstra R."/>
            <person name="Miyata K."/>
            <person name="Fedorova E."/>
            <person name="Kohlen W."/>
            <person name="Bisseling T."/>
            <person name="Smit S."/>
            <person name="Geurts R."/>
        </authorList>
    </citation>
    <scope>NUCLEOTIDE SEQUENCE [LARGE SCALE GENOMIC DNA]</scope>
    <source>
        <strain evidence="6">cv. RG33-2</strain>
    </source>
</reference>
<evidence type="ECO:0000313" key="6">
    <source>
        <dbReference type="Proteomes" id="UP000237000"/>
    </source>
</evidence>
<evidence type="ECO:0000259" key="4">
    <source>
        <dbReference type="Pfam" id="PF01494"/>
    </source>
</evidence>
<evidence type="ECO:0000256" key="1">
    <source>
        <dbReference type="ARBA" id="ARBA00023002"/>
    </source>
</evidence>
<dbReference type="InterPro" id="IPR002938">
    <property type="entry name" value="FAD-bd"/>
</dbReference>
<dbReference type="Pfam" id="PF01494">
    <property type="entry name" value="FAD_binding_3"/>
    <property type="match status" value="1"/>
</dbReference>
<protein>
    <submittedName>
        <fullName evidence="5">FAD/NAD(P)-binding domain containing protein</fullName>
    </submittedName>
</protein>